<name>A0A0A8Y091_ARUDO</name>
<sequence>MRPPPVNGRRDAMQLFEMEGKLALSCCQHNSTIELWLMQDHANEVWVCAHRVTLPVELAETGVSAYIVSQEGDVLVNRMKSVLHFDRKGNLLREFRAERGIEFSRHVQTKP</sequence>
<evidence type="ECO:0000313" key="2">
    <source>
        <dbReference type="EMBL" id="JAD18300.1"/>
    </source>
</evidence>
<dbReference type="AlphaFoldDB" id="A0A0A8Y091"/>
<reference evidence="2" key="1">
    <citation type="submission" date="2014-09" db="EMBL/GenBank/DDBJ databases">
        <authorList>
            <person name="Magalhaes I.L.F."/>
            <person name="Oliveira U."/>
            <person name="Santos F.R."/>
            <person name="Vidigal T.H.D.A."/>
            <person name="Brescovit A.D."/>
            <person name="Santos A.J."/>
        </authorList>
    </citation>
    <scope>NUCLEOTIDE SEQUENCE</scope>
    <source>
        <tissue evidence="2">Shoot tissue taken approximately 20 cm above the soil surface</tissue>
    </source>
</reference>
<dbReference type="EMBL" id="GBRH01279595">
    <property type="protein sequence ID" value="JAD18300.1"/>
    <property type="molecule type" value="Transcribed_RNA"/>
</dbReference>
<organism evidence="2">
    <name type="scientific">Arundo donax</name>
    <name type="common">Giant reed</name>
    <name type="synonym">Donax arundinaceus</name>
    <dbReference type="NCBI Taxonomy" id="35708"/>
    <lineage>
        <taxon>Eukaryota</taxon>
        <taxon>Viridiplantae</taxon>
        <taxon>Streptophyta</taxon>
        <taxon>Embryophyta</taxon>
        <taxon>Tracheophyta</taxon>
        <taxon>Spermatophyta</taxon>
        <taxon>Magnoliopsida</taxon>
        <taxon>Liliopsida</taxon>
        <taxon>Poales</taxon>
        <taxon>Poaceae</taxon>
        <taxon>PACMAD clade</taxon>
        <taxon>Arundinoideae</taxon>
        <taxon>Arundineae</taxon>
        <taxon>Arundo</taxon>
    </lineage>
</organism>
<dbReference type="Pfam" id="PF08268">
    <property type="entry name" value="FBA_3"/>
    <property type="match status" value="1"/>
</dbReference>
<accession>A0A0A8Y091</accession>
<protein>
    <recommendedName>
        <fullName evidence="1">F-box associated beta-propeller type 3 domain-containing protein</fullName>
    </recommendedName>
</protein>
<reference evidence="2" key="2">
    <citation type="journal article" date="2015" name="Data Brief">
        <title>Shoot transcriptome of the giant reed, Arundo donax.</title>
        <authorList>
            <person name="Barrero R.A."/>
            <person name="Guerrero F.D."/>
            <person name="Moolhuijzen P."/>
            <person name="Goolsby J.A."/>
            <person name="Tidwell J."/>
            <person name="Bellgard S.E."/>
            <person name="Bellgard M.I."/>
        </authorList>
    </citation>
    <scope>NUCLEOTIDE SEQUENCE</scope>
    <source>
        <tissue evidence="2">Shoot tissue taken approximately 20 cm above the soil surface</tissue>
    </source>
</reference>
<proteinExistence type="predicted"/>
<dbReference type="InterPro" id="IPR013187">
    <property type="entry name" value="F-box-assoc_dom_typ3"/>
</dbReference>
<evidence type="ECO:0000259" key="1">
    <source>
        <dbReference type="Pfam" id="PF08268"/>
    </source>
</evidence>
<feature type="domain" description="F-box associated beta-propeller type 3" evidence="1">
    <location>
        <begin position="10"/>
        <end position="103"/>
    </location>
</feature>